<organism evidence="1 2">
    <name type="scientific">Colletotrichum kahawae</name>
    <name type="common">Coffee berry disease fungus</name>
    <dbReference type="NCBI Taxonomy" id="34407"/>
    <lineage>
        <taxon>Eukaryota</taxon>
        <taxon>Fungi</taxon>
        <taxon>Dikarya</taxon>
        <taxon>Ascomycota</taxon>
        <taxon>Pezizomycotina</taxon>
        <taxon>Sordariomycetes</taxon>
        <taxon>Hypocreomycetidae</taxon>
        <taxon>Glomerellales</taxon>
        <taxon>Glomerellaceae</taxon>
        <taxon>Colletotrichum</taxon>
        <taxon>Colletotrichum gloeosporioides species complex</taxon>
    </lineage>
</organism>
<evidence type="ECO:0000313" key="2">
    <source>
        <dbReference type="Proteomes" id="UP001281614"/>
    </source>
</evidence>
<keyword evidence="2" id="KW-1185">Reference proteome</keyword>
<gene>
    <name evidence="1" type="ORF">CKAH01_10808</name>
</gene>
<sequence>MPSPSRPKRRRPLSTEKPHRPCLRRLQIEGPALMNGTLRRCRRAAFKSVKAPSMPPPALAMAMLTGIMPQASMRSTPRRVTARLLLNKLPSTPLNVQHHGLHIRICHTEYESTRKELNWRHRFGNAISGLPVFLGLPV</sequence>
<name>A0AAE0CX50_COLKA</name>
<accession>A0AAE0CX50</accession>
<proteinExistence type="predicted"/>
<reference evidence="1" key="1">
    <citation type="submission" date="2023-02" db="EMBL/GenBank/DDBJ databases">
        <title>Colletotrichum kahawae CIFC_Que2 genome sequencing and assembly.</title>
        <authorList>
            <person name="Baroncelli R."/>
        </authorList>
    </citation>
    <scope>NUCLEOTIDE SEQUENCE</scope>
    <source>
        <strain evidence="1">CIFC_Que2</strain>
    </source>
</reference>
<dbReference type="EMBL" id="VYYT01000878">
    <property type="protein sequence ID" value="KAK2728564.1"/>
    <property type="molecule type" value="Genomic_DNA"/>
</dbReference>
<dbReference type="Proteomes" id="UP001281614">
    <property type="component" value="Unassembled WGS sequence"/>
</dbReference>
<dbReference type="AlphaFoldDB" id="A0AAE0CX50"/>
<protein>
    <submittedName>
        <fullName evidence="1">Uncharacterized protein</fullName>
    </submittedName>
</protein>
<evidence type="ECO:0000313" key="1">
    <source>
        <dbReference type="EMBL" id="KAK2728564.1"/>
    </source>
</evidence>
<comment type="caution">
    <text evidence="1">The sequence shown here is derived from an EMBL/GenBank/DDBJ whole genome shotgun (WGS) entry which is preliminary data.</text>
</comment>